<organism evidence="5 6">
    <name type="scientific">Massariosphaeria phaeospora</name>
    <dbReference type="NCBI Taxonomy" id="100035"/>
    <lineage>
        <taxon>Eukaryota</taxon>
        <taxon>Fungi</taxon>
        <taxon>Dikarya</taxon>
        <taxon>Ascomycota</taxon>
        <taxon>Pezizomycotina</taxon>
        <taxon>Dothideomycetes</taxon>
        <taxon>Pleosporomycetidae</taxon>
        <taxon>Pleosporales</taxon>
        <taxon>Pleosporales incertae sedis</taxon>
        <taxon>Massariosphaeria</taxon>
    </lineage>
</organism>
<dbReference type="Proteomes" id="UP000481861">
    <property type="component" value="Unassembled WGS sequence"/>
</dbReference>
<dbReference type="InterPro" id="IPR050309">
    <property type="entry name" value="Type-B_Carboxylest/Lipase"/>
</dbReference>
<dbReference type="Pfam" id="PF00135">
    <property type="entry name" value="COesterase"/>
    <property type="match status" value="1"/>
</dbReference>
<proteinExistence type="inferred from homology"/>
<comment type="caution">
    <text evidence="5">The sequence shown here is derived from an EMBL/GenBank/DDBJ whole genome shotgun (WGS) entry which is preliminary data.</text>
</comment>
<dbReference type="EMBL" id="JAADJZ010000005">
    <property type="protein sequence ID" value="KAF2875200.1"/>
    <property type="molecule type" value="Genomic_DNA"/>
</dbReference>
<keyword evidence="2 3" id="KW-0378">Hydrolase</keyword>
<feature type="non-terminal residue" evidence="5">
    <location>
        <position position="1"/>
    </location>
</feature>
<dbReference type="OrthoDB" id="408631at2759"/>
<feature type="domain" description="Carboxylesterase type B" evidence="4">
    <location>
        <begin position="29"/>
        <end position="496"/>
    </location>
</feature>
<accession>A0A7C8MA93</accession>
<dbReference type="Gene3D" id="3.40.50.1820">
    <property type="entry name" value="alpha/beta hydrolase"/>
    <property type="match status" value="1"/>
</dbReference>
<gene>
    <name evidence="5" type="ORF">BDV95DRAFT_455281</name>
</gene>
<dbReference type="EC" id="3.1.1.-" evidence="3"/>
<evidence type="ECO:0000313" key="5">
    <source>
        <dbReference type="EMBL" id="KAF2875200.1"/>
    </source>
</evidence>
<dbReference type="PROSITE" id="PS00122">
    <property type="entry name" value="CARBOXYLESTERASE_B_1"/>
    <property type="match status" value="1"/>
</dbReference>
<dbReference type="InterPro" id="IPR029058">
    <property type="entry name" value="AB_hydrolase_fold"/>
</dbReference>
<evidence type="ECO:0000313" key="6">
    <source>
        <dbReference type="Proteomes" id="UP000481861"/>
    </source>
</evidence>
<reference evidence="5 6" key="1">
    <citation type="submission" date="2020-01" db="EMBL/GenBank/DDBJ databases">
        <authorList>
            <consortium name="DOE Joint Genome Institute"/>
            <person name="Haridas S."/>
            <person name="Albert R."/>
            <person name="Binder M."/>
            <person name="Bloem J."/>
            <person name="Labutti K."/>
            <person name="Salamov A."/>
            <person name="Andreopoulos B."/>
            <person name="Baker S.E."/>
            <person name="Barry K."/>
            <person name="Bills G."/>
            <person name="Bluhm B.H."/>
            <person name="Cannon C."/>
            <person name="Castanera R."/>
            <person name="Culley D.E."/>
            <person name="Daum C."/>
            <person name="Ezra D."/>
            <person name="Gonzalez J.B."/>
            <person name="Henrissat B."/>
            <person name="Kuo A."/>
            <person name="Liang C."/>
            <person name="Lipzen A."/>
            <person name="Lutzoni F."/>
            <person name="Magnuson J."/>
            <person name="Mondo S."/>
            <person name="Nolan M."/>
            <person name="Ohm R."/>
            <person name="Pangilinan J."/>
            <person name="Park H.-J.H."/>
            <person name="Ramirez L."/>
            <person name="Alfaro M."/>
            <person name="Sun H."/>
            <person name="Tritt A."/>
            <person name="Yoshinaga Y."/>
            <person name="Zwiers L.-H.L."/>
            <person name="Turgeon B.G."/>
            <person name="Goodwin S.B."/>
            <person name="Spatafora J.W."/>
            <person name="Crous P.W."/>
            <person name="Grigoriev I.V."/>
        </authorList>
    </citation>
    <scope>NUCLEOTIDE SEQUENCE [LARGE SCALE GENOMIC DNA]</scope>
    <source>
        <strain evidence="5 6">CBS 611.86</strain>
    </source>
</reference>
<evidence type="ECO:0000256" key="3">
    <source>
        <dbReference type="RuleBase" id="RU361235"/>
    </source>
</evidence>
<dbReference type="AlphaFoldDB" id="A0A7C8MA93"/>
<dbReference type="SUPFAM" id="SSF53474">
    <property type="entry name" value="alpha/beta-Hydrolases"/>
    <property type="match status" value="1"/>
</dbReference>
<evidence type="ECO:0000256" key="1">
    <source>
        <dbReference type="ARBA" id="ARBA00005964"/>
    </source>
</evidence>
<evidence type="ECO:0000256" key="2">
    <source>
        <dbReference type="ARBA" id="ARBA00022801"/>
    </source>
</evidence>
<evidence type="ECO:0000259" key="4">
    <source>
        <dbReference type="Pfam" id="PF00135"/>
    </source>
</evidence>
<keyword evidence="6" id="KW-1185">Reference proteome</keyword>
<feature type="non-terminal residue" evidence="5">
    <location>
        <position position="534"/>
    </location>
</feature>
<dbReference type="PANTHER" id="PTHR11559">
    <property type="entry name" value="CARBOXYLESTERASE"/>
    <property type="match status" value="1"/>
</dbReference>
<dbReference type="InterPro" id="IPR019826">
    <property type="entry name" value="Carboxylesterase_B_AS"/>
</dbReference>
<comment type="similarity">
    <text evidence="1 3">Belongs to the type-B carboxylesterase/lipase family.</text>
</comment>
<name>A0A7C8MA93_9PLEO</name>
<dbReference type="InterPro" id="IPR002018">
    <property type="entry name" value="CarbesteraseB"/>
</dbReference>
<protein>
    <recommendedName>
        <fullName evidence="3">Carboxylic ester hydrolase</fullName>
        <ecNumber evidence="3">3.1.1.-</ecNumber>
    </recommendedName>
</protein>
<dbReference type="GO" id="GO:0016787">
    <property type="term" value="F:hydrolase activity"/>
    <property type="evidence" value="ECO:0007669"/>
    <property type="project" value="UniProtKB-KW"/>
</dbReference>
<sequence>PSTPLVATLPGYGSFQGTQVLTMLGSGEKLQNPVDAWLGVEYSTQPVNESRFAPVTWPKAFNGTKDASEYGPMCIQDPRDTRPQSEACLNFNLYRTSGLPFDERLPIFIFLHGGSFVGGNGRSFDGAAFVSKSTQPLIAITVQYRLGALGSLPSKLMEEEGLLNLGLQDQRMLLEFVQRYAFSFGGDPERVTLGGQSAGGHSVGVHLFHNYGEDEGKYLFSQAILASGSPTARAFPPATYPLYQRQFEQFMSYIDCPKSPNAIALDCLRTVDVKDIQHISSAMYGQSNYNITWPWQPVSPGPLLEKRGSQSGDDGSVFRVPILISSTTDEGKAFAPKNLTTNKHFLDFLDYLAPGLTDEDLADLEALYPDPSSGIGPYTPQTATYVSTQFERISAAYGDYSYICPVQETAYRLAEAGAPVYKARFNTPNYSAAYMGVPHASDAAYFNGVPNVEYPEISDLYSSYYASFIVSGNPNTHAIDTAPAWPVYAGLGTSVLAVSPAHRGGVVPEVEGVGIRMDQCAWWRDMDRMQRLNK</sequence>